<proteinExistence type="predicted"/>
<dbReference type="PANTHER" id="PTHR30055">
    <property type="entry name" value="HTH-TYPE TRANSCRIPTIONAL REGULATOR RUTR"/>
    <property type="match status" value="1"/>
</dbReference>
<evidence type="ECO:0000256" key="2">
    <source>
        <dbReference type="ARBA" id="ARBA00023125"/>
    </source>
</evidence>
<evidence type="ECO:0000259" key="5">
    <source>
        <dbReference type="PROSITE" id="PS50977"/>
    </source>
</evidence>
<dbReference type="PANTHER" id="PTHR30055:SF234">
    <property type="entry name" value="HTH-TYPE TRANSCRIPTIONAL REGULATOR BETI"/>
    <property type="match status" value="1"/>
</dbReference>
<dbReference type="Proteomes" id="UP000565715">
    <property type="component" value="Unassembled WGS sequence"/>
</dbReference>
<evidence type="ECO:0000256" key="1">
    <source>
        <dbReference type="ARBA" id="ARBA00023015"/>
    </source>
</evidence>
<dbReference type="SUPFAM" id="SSF48498">
    <property type="entry name" value="Tetracyclin repressor-like, C-terminal domain"/>
    <property type="match status" value="1"/>
</dbReference>
<dbReference type="InterPro" id="IPR001647">
    <property type="entry name" value="HTH_TetR"/>
</dbReference>
<keyword evidence="2 4" id="KW-0238">DNA-binding</keyword>
<dbReference type="EMBL" id="JAAXOO010000003">
    <property type="protein sequence ID" value="NKY34259.1"/>
    <property type="molecule type" value="Genomic_DNA"/>
</dbReference>
<evidence type="ECO:0000256" key="3">
    <source>
        <dbReference type="ARBA" id="ARBA00023163"/>
    </source>
</evidence>
<accession>A0A846XGC6</accession>
<feature type="domain" description="HTH tetR-type" evidence="5">
    <location>
        <begin position="20"/>
        <end position="78"/>
    </location>
</feature>
<dbReference type="AlphaFoldDB" id="A0A846XGC6"/>
<gene>
    <name evidence="6" type="ORF">HGA13_14390</name>
</gene>
<dbReference type="GO" id="GO:0000976">
    <property type="term" value="F:transcription cis-regulatory region binding"/>
    <property type="evidence" value="ECO:0007669"/>
    <property type="project" value="TreeGrafter"/>
</dbReference>
<keyword evidence="1" id="KW-0805">Transcription regulation</keyword>
<dbReference type="Gene3D" id="1.10.357.10">
    <property type="entry name" value="Tetracycline Repressor, domain 2"/>
    <property type="match status" value="1"/>
</dbReference>
<evidence type="ECO:0000313" key="6">
    <source>
        <dbReference type="EMBL" id="NKY34259.1"/>
    </source>
</evidence>
<dbReference type="InterPro" id="IPR036271">
    <property type="entry name" value="Tet_transcr_reg_TetR-rel_C_sf"/>
</dbReference>
<keyword evidence="7" id="KW-1185">Reference proteome</keyword>
<feature type="DNA-binding region" description="H-T-H motif" evidence="4">
    <location>
        <begin position="41"/>
        <end position="60"/>
    </location>
</feature>
<evidence type="ECO:0000313" key="7">
    <source>
        <dbReference type="Proteomes" id="UP000565715"/>
    </source>
</evidence>
<sequence>MVTTPAGTEPPGQAKRADARRNITAILDAAQQCLVADPEANISEIAKAAGVGRVTLYGHFASRAELINAVFARAVADSERVLDDLDLDGDPHAALGRLVAASWRIIDEFRALLRAAHNYIPAERIRVAHDRPMRRVQRLLERGRVAGVFRDDLPISWMVAVYHSVIHSAATEIAAGRLSDNGAADLITATLLGAYAPPSS</sequence>
<dbReference type="InterPro" id="IPR009057">
    <property type="entry name" value="Homeodomain-like_sf"/>
</dbReference>
<dbReference type="SUPFAM" id="SSF46689">
    <property type="entry name" value="Homeodomain-like"/>
    <property type="match status" value="1"/>
</dbReference>
<dbReference type="GO" id="GO:0003700">
    <property type="term" value="F:DNA-binding transcription factor activity"/>
    <property type="evidence" value="ECO:0007669"/>
    <property type="project" value="TreeGrafter"/>
</dbReference>
<keyword evidence="3" id="KW-0804">Transcription</keyword>
<reference evidence="6 7" key="1">
    <citation type="submission" date="2020-04" db="EMBL/GenBank/DDBJ databases">
        <title>MicrobeNet Type strains.</title>
        <authorList>
            <person name="Nicholson A.C."/>
        </authorList>
    </citation>
    <scope>NUCLEOTIDE SEQUENCE [LARGE SCALE GENOMIC DNA]</scope>
    <source>
        <strain evidence="6 7">DSM 45078</strain>
    </source>
</reference>
<dbReference type="InterPro" id="IPR050109">
    <property type="entry name" value="HTH-type_TetR-like_transc_reg"/>
</dbReference>
<name>A0A846XGC6_9NOCA</name>
<organism evidence="6 7">
    <name type="scientific">Nocardia speluncae</name>
    <dbReference type="NCBI Taxonomy" id="419477"/>
    <lineage>
        <taxon>Bacteria</taxon>
        <taxon>Bacillati</taxon>
        <taxon>Actinomycetota</taxon>
        <taxon>Actinomycetes</taxon>
        <taxon>Mycobacteriales</taxon>
        <taxon>Nocardiaceae</taxon>
        <taxon>Nocardia</taxon>
    </lineage>
</organism>
<evidence type="ECO:0000256" key="4">
    <source>
        <dbReference type="PROSITE-ProRule" id="PRU00335"/>
    </source>
</evidence>
<comment type="caution">
    <text evidence="6">The sequence shown here is derived from an EMBL/GenBank/DDBJ whole genome shotgun (WGS) entry which is preliminary data.</text>
</comment>
<dbReference type="PROSITE" id="PS50977">
    <property type="entry name" value="HTH_TETR_2"/>
    <property type="match status" value="1"/>
</dbReference>
<dbReference type="Pfam" id="PF00440">
    <property type="entry name" value="TetR_N"/>
    <property type="match status" value="1"/>
</dbReference>
<protein>
    <submittedName>
        <fullName evidence="6">TetR/AcrR family transcriptional regulator</fullName>
    </submittedName>
</protein>